<proteinExistence type="predicted"/>
<protein>
    <submittedName>
        <fullName evidence="2">Uncharacterized protein DUF3347</fullName>
    </submittedName>
</protein>
<accession>A0ABX5Q0L7</accession>
<evidence type="ECO:0000313" key="3">
    <source>
        <dbReference type="Proteomes" id="UP000248584"/>
    </source>
</evidence>
<name>A0ABX5Q0L7_9FLAO</name>
<comment type="caution">
    <text evidence="2">The sequence shown here is derived from an EMBL/GenBank/DDBJ whole genome shotgun (WGS) entry which is preliminary data.</text>
</comment>
<feature type="domain" description="DUF3347" evidence="1">
    <location>
        <begin position="63"/>
        <end position="153"/>
    </location>
</feature>
<evidence type="ECO:0000259" key="1">
    <source>
        <dbReference type="Pfam" id="PF11827"/>
    </source>
</evidence>
<dbReference type="RefSeq" id="WP_015361354.1">
    <property type="nucleotide sequence ID" value="NZ_QKZR01000001.1"/>
</dbReference>
<sequence>MKKVKRTLGMMALAATTVLTVSCKDVNKNEPAAPMSNEMHQESMDDKDDMAMNDNQDAKAEAILNDYFNLKDALVGDDNDKAKELGNTLAQSLKSFDASNYSDNETSELNDIIEDATEHAEHISESDIKHQREHFKILSKDVTDMVAITGTKTKLYEQFCPMYDGGTAWLSKEENVLNPYYGSSMLRCGKVQREIN</sequence>
<evidence type="ECO:0000313" key="2">
    <source>
        <dbReference type="EMBL" id="PZX43539.1"/>
    </source>
</evidence>
<organism evidence="2 3">
    <name type="scientific">Nonlabens dokdonensis</name>
    <dbReference type="NCBI Taxonomy" id="328515"/>
    <lineage>
        <taxon>Bacteria</taxon>
        <taxon>Pseudomonadati</taxon>
        <taxon>Bacteroidota</taxon>
        <taxon>Flavobacteriia</taxon>
        <taxon>Flavobacteriales</taxon>
        <taxon>Flavobacteriaceae</taxon>
        <taxon>Nonlabens</taxon>
    </lineage>
</organism>
<gene>
    <name evidence="2" type="ORF">LX97_00540</name>
</gene>
<dbReference type="EMBL" id="QKZR01000001">
    <property type="protein sequence ID" value="PZX43539.1"/>
    <property type="molecule type" value="Genomic_DNA"/>
</dbReference>
<keyword evidence="3" id="KW-1185">Reference proteome</keyword>
<reference evidence="2 3" key="1">
    <citation type="submission" date="2018-06" db="EMBL/GenBank/DDBJ databases">
        <title>Genomic Encyclopedia of Archaeal and Bacterial Type Strains, Phase II (KMG-II): from individual species to whole genera.</title>
        <authorList>
            <person name="Goeker M."/>
        </authorList>
    </citation>
    <scope>NUCLEOTIDE SEQUENCE [LARGE SCALE GENOMIC DNA]</scope>
    <source>
        <strain evidence="2 3">DSM 17205</strain>
    </source>
</reference>
<dbReference type="PROSITE" id="PS51257">
    <property type="entry name" value="PROKAR_LIPOPROTEIN"/>
    <property type="match status" value="1"/>
</dbReference>
<dbReference type="Proteomes" id="UP000248584">
    <property type="component" value="Unassembled WGS sequence"/>
</dbReference>
<dbReference type="InterPro" id="IPR021782">
    <property type="entry name" value="DUF3347"/>
</dbReference>
<dbReference type="Pfam" id="PF11827">
    <property type="entry name" value="DUF3347"/>
    <property type="match status" value="1"/>
</dbReference>